<sequence length="33" mass="3191">MTYTPRPVRQPLPGPGGAAPIPAAAGSASGGMR</sequence>
<gene>
    <name evidence="2" type="ORF">SAMN05216552_100821</name>
</gene>
<organism evidence="2 3">
    <name type="scientific">Pseudoduganella namucuonensis</name>
    <dbReference type="NCBI Taxonomy" id="1035707"/>
    <lineage>
        <taxon>Bacteria</taxon>
        <taxon>Pseudomonadati</taxon>
        <taxon>Pseudomonadota</taxon>
        <taxon>Betaproteobacteria</taxon>
        <taxon>Burkholderiales</taxon>
        <taxon>Oxalobacteraceae</taxon>
        <taxon>Telluria group</taxon>
        <taxon>Pseudoduganella</taxon>
    </lineage>
</organism>
<feature type="compositionally biased region" description="Low complexity" evidence="1">
    <location>
        <begin position="18"/>
        <end position="27"/>
    </location>
</feature>
<reference evidence="3" key="1">
    <citation type="submission" date="2016-10" db="EMBL/GenBank/DDBJ databases">
        <authorList>
            <person name="Varghese N."/>
            <person name="Submissions S."/>
        </authorList>
    </citation>
    <scope>NUCLEOTIDE SEQUENCE [LARGE SCALE GENOMIC DNA]</scope>
    <source>
        <strain evidence="3">CGMCC 1.11014</strain>
    </source>
</reference>
<dbReference type="STRING" id="1035707.SAMN05216552_100821"/>
<dbReference type="AlphaFoldDB" id="A0A1I7IGH1"/>
<proteinExistence type="predicted"/>
<evidence type="ECO:0000313" key="3">
    <source>
        <dbReference type="Proteomes" id="UP000199391"/>
    </source>
</evidence>
<accession>A0A1I7IGH1</accession>
<evidence type="ECO:0000313" key="2">
    <source>
        <dbReference type="EMBL" id="SFU72012.1"/>
    </source>
</evidence>
<name>A0A1I7IGH1_9BURK</name>
<dbReference type="Proteomes" id="UP000199391">
    <property type="component" value="Unassembled WGS sequence"/>
</dbReference>
<keyword evidence="3" id="KW-1185">Reference proteome</keyword>
<dbReference type="EMBL" id="FPBO01000008">
    <property type="protein sequence ID" value="SFU72012.1"/>
    <property type="molecule type" value="Genomic_DNA"/>
</dbReference>
<protein>
    <submittedName>
        <fullName evidence="2">Uncharacterized protein</fullName>
    </submittedName>
</protein>
<evidence type="ECO:0000256" key="1">
    <source>
        <dbReference type="SAM" id="MobiDB-lite"/>
    </source>
</evidence>
<feature type="region of interest" description="Disordered" evidence="1">
    <location>
        <begin position="1"/>
        <end position="33"/>
    </location>
</feature>